<dbReference type="InterPro" id="IPR050351">
    <property type="entry name" value="BphY/WalK/GraS-like"/>
</dbReference>
<dbReference type="SMART" id="SM00388">
    <property type="entry name" value="HisKA"/>
    <property type="match status" value="1"/>
</dbReference>
<evidence type="ECO:0000256" key="3">
    <source>
        <dbReference type="ARBA" id="ARBA00022553"/>
    </source>
</evidence>
<dbReference type="InterPro" id="IPR003594">
    <property type="entry name" value="HATPase_dom"/>
</dbReference>
<dbReference type="CDD" id="cd00075">
    <property type="entry name" value="HATPase"/>
    <property type="match status" value="1"/>
</dbReference>
<feature type="domain" description="Histidine kinase" evidence="10">
    <location>
        <begin position="375"/>
        <end position="586"/>
    </location>
</feature>
<keyword evidence="12" id="KW-1185">Reference proteome</keyword>
<accession>A0A1T5LNR0</accession>
<keyword evidence="6" id="KW-0418">Kinase</keyword>
<dbReference type="InterPro" id="IPR011990">
    <property type="entry name" value="TPR-like_helical_dom_sf"/>
</dbReference>
<evidence type="ECO:0000313" key="12">
    <source>
        <dbReference type="Proteomes" id="UP000190961"/>
    </source>
</evidence>
<dbReference type="Pfam" id="PF13424">
    <property type="entry name" value="TPR_12"/>
    <property type="match status" value="1"/>
</dbReference>
<evidence type="ECO:0000256" key="1">
    <source>
        <dbReference type="ARBA" id="ARBA00000085"/>
    </source>
</evidence>
<keyword evidence="8" id="KW-0902">Two-component regulatory system</keyword>
<protein>
    <recommendedName>
        <fullName evidence="2">histidine kinase</fullName>
        <ecNumber evidence="2">2.7.13.3</ecNumber>
    </recommendedName>
</protein>
<evidence type="ECO:0000256" key="7">
    <source>
        <dbReference type="ARBA" id="ARBA00022840"/>
    </source>
</evidence>
<feature type="repeat" description="TPR" evidence="9">
    <location>
        <begin position="214"/>
        <end position="247"/>
    </location>
</feature>
<keyword evidence="5" id="KW-0547">Nucleotide-binding</keyword>
<evidence type="ECO:0000256" key="2">
    <source>
        <dbReference type="ARBA" id="ARBA00012438"/>
    </source>
</evidence>
<keyword evidence="7" id="KW-0067">ATP-binding</keyword>
<dbReference type="EC" id="2.7.13.3" evidence="2"/>
<dbReference type="GO" id="GO:0000155">
    <property type="term" value="F:phosphorelay sensor kinase activity"/>
    <property type="evidence" value="ECO:0007669"/>
    <property type="project" value="InterPro"/>
</dbReference>
<dbReference type="OrthoDB" id="9803982at2"/>
<organism evidence="11 12">
    <name type="scientific">Ohtaekwangia koreensis</name>
    <dbReference type="NCBI Taxonomy" id="688867"/>
    <lineage>
        <taxon>Bacteria</taxon>
        <taxon>Pseudomonadati</taxon>
        <taxon>Bacteroidota</taxon>
        <taxon>Cytophagia</taxon>
        <taxon>Cytophagales</taxon>
        <taxon>Fulvivirgaceae</taxon>
        <taxon>Ohtaekwangia</taxon>
    </lineage>
</organism>
<evidence type="ECO:0000259" key="10">
    <source>
        <dbReference type="PROSITE" id="PS50109"/>
    </source>
</evidence>
<dbReference type="EMBL" id="FUZU01000002">
    <property type="protein sequence ID" value="SKC77128.1"/>
    <property type="molecule type" value="Genomic_DNA"/>
</dbReference>
<dbReference type="GO" id="GO:0005524">
    <property type="term" value="F:ATP binding"/>
    <property type="evidence" value="ECO:0007669"/>
    <property type="project" value="UniProtKB-KW"/>
</dbReference>
<dbReference type="Gene3D" id="1.25.40.10">
    <property type="entry name" value="Tetratricopeptide repeat domain"/>
    <property type="match status" value="1"/>
</dbReference>
<dbReference type="GO" id="GO:0030295">
    <property type="term" value="F:protein kinase activator activity"/>
    <property type="evidence" value="ECO:0007669"/>
    <property type="project" value="TreeGrafter"/>
</dbReference>
<dbReference type="InterPro" id="IPR019734">
    <property type="entry name" value="TPR_rpt"/>
</dbReference>
<dbReference type="InterPro" id="IPR003661">
    <property type="entry name" value="HisK_dim/P_dom"/>
</dbReference>
<dbReference type="STRING" id="688867.SAMN05660236_3518"/>
<evidence type="ECO:0000256" key="8">
    <source>
        <dbReference type="ARBA" id="ARBA00023012"/>
    </source>
</evidence>
<dbReference type="SUPFAM" id="SSF55874">
    <property type="entry name" value="ATPase domain of HSP90 chaperone/DNA topoisomerase II/histidine kinase"/>
    <property type="match status" value="1"/>
</dbReference>
<evidence type="ECO:0000256" key="9">
    <source>
        <dbReference type="PROSITE-ProRule" id="PRU00339"/>
    </source>
</evidence>
<dbReference type="SMART" id="SM00028">
    <property type="entry name" value="TPR"/>
    <property type="match status" value="7"/>
</dbReference>
<evidence type="ECO:0000256" key="5">
    <source>
        <dbReference type="ARBA" id="ARBA00022741"/>
    </source>
</evidence>
<evidence type="ECO:0000256" key="6">
    <source>
        <dbReference type="ARBA" id="ARBA00022777"/>
    </source>
</evidence>
<evidence type="ECO:0000313" key="11">
    <source>
        <dbReference type="EMBL" id="SKC77128.1"/>
    </source>
</evidence>
<keyword evidence="9" id="KW-0802">TPR repeat</keyword>
<dbReference type="InterPro" id="IPR005467">
    <property type="entry name" value="His_kinase_dom"/>
</dbReference>
<dbReference type="GO" id="GO:0000156">
    <property type="term" value="F:phosphorelay response regulator activity"/>
    <property type="evidence" value="ECO:0007669"/>
    <property type="project" value="TreeGrafter"/>
</dbReference>
<dbReference type="Pfam" id="PF02518">
    <property type="entry name" value="HATPase_c"/>
    <property type="match status" value="1"/>
</dbReference>
<dbReference type="AlphaFoldDB" id="A0A1T5LNR0"/>
<dbReference type="GO" id="GO:0007234">
    <property type="term" value="P:osmosensory signaling via phosphorelay pathway"/>
    <property type="evidence" value="ECO:0007669"/>
    <property type="project" value="TreeGrafter"/>
</dbReference>
<dbReference type="InterPro" id="IPR004358">
    <property type="entry name" value="Sig_transdc_His_kin-like_C"/>
</dbReference>
<keyword evidence="4" id="KW-0808">Transferase</keyword>
<dbReference type="SMART" id="SM00387">
    <property type="entry name" value="HATPase_c"/>
    <property type="match status" value="1"/>
</dbReference>
<dbReference type="InterPro" id="IPR036890">
    <property type="entry name" value="HATPase_C_sf"/>
</dbReference>
<dbReference type="CDD" id="cd00082">
    <property type="entry name" value="HisKA"/>
    <property type="match status" value="1"/>
</dbReference>
<dbReference type="Gene3D" id="3.30.565.10">
    <property type="entry name" value="Histidine kinase-like ATPase, C-terminal domain"/>
    <property type="match status" value="1"/>
</dbReference>
<dbReference type="PANTHER" id="PTHR42878:SF7">
    <property type="entry name" value="SENSOR HISTIDINE KINASE GLRK"/>
    <property type="match status" value="1"/>
</dbReference>
<sequence length="587" mass="67357">MEQTETEKNSVEEEAKALLVQAFACRTYDLQKSIALAQQVITTSEQLANEALGALAKNQLALYSMIRGDYQRSLAFAEEALTFFNHKQDLKGIADAKYAIAGVHYKTDNFHFGLVYLLDCLFIYRNLHDHYNEARVLKSIGTIYEYLDDQENAISSYLSCVSAGRLTNDPNLESNAYNPLSGIYLKRGMTDLALATIEKSITLKTQTNDIRGLAYSLYGRGKVYIKLKKFDQAFDDLNRALNIHLEAGDQLGISMAYNKLGVLYHALEQYDKAREHLVLAKQVSDQYNIRFIRYKSLYNLHLVARSEGNVNEALDFLEQYIVIKETLVVAHTYNAVKSYEAIAKVKFLELEAEIQRSKTEIIEKKNAELDSFFYRVSHDLKGPISSLLGLNNLMKYEIKDPQALKYIDMYQSQILRIDNIVLDLINITRMNHSEVNRVKIDFKTLLNDCINTYQFLDNFKRIKFSIDIAPDLEFYSEWAIINTILQNLIENAIKYSMPEKEPVVHISILRDEKFLTIVVEDNGMGINPQLQSKVFNMFFRANDHVEGTGLGLYILKRAVERLQGDVSFKSEVYQGTTFTVRLPFFRA</sequence>
<name>A0A1T5LNR0_9BACT</name>
<dbReference type="PANTHER" id="PTHR42878">
    <property type="entry name" value="TWO-COMPONENT HISTIDINE KINASE"/>
    <property type="match status" value="1"/>
</dbReference>
<dbReference type="RefSeq" id="WP_079688030.1">
    <property type="nucleotide sequence ID" value="NZ_FUZU01000002.1"/>
</dbReference>
<gene>
    <name evidence="11" type="ORF">SAMN05660236_3518</name>
</gene>
<dbReference type="PROSITE" id="PS50005">
    <property type="entry name" value="TPR"/>
    <property type="match status" value="1"/>
</dbReference>
<proteinExistence type="predicted"/>
<dbReference type="SUPFAM" id="SSF48452">
    <property type="entry name" value="TPR-like"/>
    <property type="match status" value="1"/>
</dbReference>
<dbReference type="Pfam" id="PF00512">
    <property type="entry name" value="HisKA"/>
    <property type="match status" value="1"/>
</dbReference>
<dbReference type="Proteomes" id="UP000190961">
    <property type="component" value="Unassembled WGS sequence"/>
</dbReference>
<evidence type="ECO:0000256" key="4">
    <source>
        <dbReference type="ARBA" id="ARBA00022679"/>
    </source>
</evidence>
<comment type="catalytic activity">
    <reaction evidence="1">
        <text>ATP + protein L-histidine = ADP + protein N-phospho-L-histidine.</text>
        <dbReference type="EC" id="2.7.13.3"/>
    </reaction>
</comment>
<reference evidence="11 12" key="1">
    <citation type="submission" date="2017-02" db="EMBL/GenBank/DDBJ databases">
        <authorList>
            <person name="Peterson S.W."/>
        </authorList>
    </citation>
    <scope>NUCLEOTIDE SEQUENCE [LARGE SCALE GENOMIC DNA]</scope>
    <source>
        <strain evidence="11 12">DSM 25262</strain>
    </source>
</reference>
<dbReference type="Gene3D" id="1.10.287.130">
    <property type="match status" value="1"/>
</dbReference>
<dbReference type="InterPro" id="IPR036097">
    <property type="entry name" value="HisK_dim/P_sf"/>
</dbReference>
<dbReference type="SUPFAM" id="SSF47384">
    <property type="entry name" value="Homodimeric domain of signal transducing histidine kinase"/>
    <property type="match status" value="1"/>
</dbReference>
<keyword evidence="3" id="KW-0597">Phosphoprotein</keyword>
<dbReference type="PROSITE" id="PS50109">
    <property type="entry name" value="HIS_KIN"/>
    <property type="match status" value="1"/>
</dbReference>
<dbReference type="PRINTS" id="PR00344">
    <property type="entry name" value="BCTRLSENSOR"/>
</dbReference>